<feature type="signal peptide" evidence="7">
    <location>
        <begin position="1"/>
        <end position="22"/>
    </location>
</feature>
<keyword evidence="4 6" id="KW-0339">Growth factor</keyword>
<organism evidence="9 10">
    <name type="scientific">Ciona savignyi</name>
    <name type="common">Pacific transparent sea squirt</name>
    <dbReference type="NCBI Taxonomy" id="51511"/>
    <lineage>
        <taxon>Eukaryota</taxon>
        <taxon>Metazoa</taxon>
        <taxon>Chordata</taxon>
        <taxon>Tunicata</taxon>
        <taxon>Ascidiacea</taxon>
        <taxon>Phlebobranchia</taxon>
        <taxon>Cionidae</taxon>
        <taxon>Ciona</taxon>
    </lineage>
</organism>
<dbReference type="OMA" id="RCCRIPK"/>
<dbReference type="PIRSF" id="PIRSF037402">
    <property type="entry name" value="TGFb4"/>
    <property type="match status" value="1"/>
</dbReference>
<reference evidence="10" key="1">
    <citation type="submission" date="2003-08" db="EMBL/GenBank/DDBJ databases">
        <authorList>
            <person name="Birren B."/>
            <person name="Nusbaum C."/>
            <person name="Abebe A."/>
            <person name="Abouelleil A."/>
            <person name="Adekoya E."/>
            <person name="Ait-zahra M."/>
            <person name="Allen N."/>
            <person name="Allen T."/>
            <person name="An P."/>
            <person name="Anderson M."/>
            <person name="Anderson S."/>
            <person name="Arachchi H."/>
            <person name="Armbruster J."/>
            <person name="Bachantsang P."/>
            <person name="Baldwin J."/>
            <person name="Barry A."/>
            <person name="Bayul T."/>
            <person name="Blitshsteyn B."/>
            <person name="Bloom T."/>
            <person name="Blye J."/>
            <person name="Boguslavskiy L."/>
            <person name="Borowsky M."/>
            <person name="Boukhgalter B."/>
            <person name="Brunache A."/>
            <person name="Butler J."/>
            <person name="Calixte N."/>
            <person name="Calvo S."/>
            <person name="Camarata J."/>
            <person name="Campo K."/>
            <person name="Chang J."/>
            <person name="Cheshatsang Y."/>
            <person name="Citroen M."/>
            <person name="Collymore A."/>
            <person name="Considine T."/>
            <person name="Cook A."/>
            <person name="Cooke P."/>
            <person name="Corum B."/>
            <person name="Cuomo C."/>
            <person name="David R."/>
            <person name="Dawoe T."/>
            <person name="Degray S."/>
            <person name="Dodge S."/>
            <person name="Dooley K."/>
            <person name="Dorje P."/>
            <person name="Dorjee K."/>
            <person name="Dorris L."/>
            <person name="Duffey N."/>
            <person name="Dupes A."/>
            <person name="Elkins T."/>
            <person name="Engels R."/>
            <person name="Erickson J."/>
            <person name="Farina A."/>
            <person name="Faro S."/>
            <person name="Ferreira P."/>
            <person name="Fischer H."/>
            <person name="Fitzgerald M."/>
            <person name="Foley K."/>
            <person name="Gage D."/>
            <person name="Galagan J."/>
            <person name="Gearin G."/>
            <person name="Gnerre S."/>
            <person name="Gnirke A."/>
            <person name="Goyette A."/>
            <person name="Graham J."/>
            <person name="Grandbois E."/>
            <person name="Gyaltsen K."/>
            <person name="Hafez N."/>
            <person name="Hagopian D."/>
            <person name="Hagos B."/>
            <person name="Hall J."/>
            <person name="Hatcher B."/>
            <person name="Heller A."/>
            <person name="Higgins H."/>
            <person name="Honan T."/>
            <person name="Horn A."/>
            <person name="Houde N."/>
            <person name="Hughes L."/>
            <person name="Hulme W."/>
            <person name="Husby E."/>
            <person name="Iliev I."/>
            <person name="Jaffe D."/>
            <person name="Jones C."/>
            <person name="Kamal M."/>
            <person name="Kamat A."/>
            <person name="Kamvysselis M."/>
            <person name="Karlsson E."/>
            <person name="Kells C."/>
            <person name="Kieu A."/>
            <person name="Kisner P."/>
            <person name="Kodira C."/>
            <person name="Kulbokas E."/>
            <person name="Labutti K."/>
            <person name="Lama D."/>
            <person name="Landers T."/>
            <person name="Leger J."/>
            <person name="Levine S."/>
            <person name="Lewis D."/>
            <person name="Lewis T."/>
            <person name="Lindblad-toh K."/>
            <person name="Liu X."/>
            <person name="Lokyitsang T."/>
            <person name="Lokyitsang Y."/>
            <person name="Lucien O."/>
            <person name="Lui A."/>
            <person name="Ma L.J."/>
            <person name="Mabbitt R."/>
            <person name="Macdonald J."/>
            <person name="Maclean C."/>
            <person name="Major J."/>
            <person name="Manning J."/>
            <person name="Marabella R."/>
            <person name="Maru K."/>
            <person name="Matthews C."/>
            <person name="Mauceli E."/>
            <person name="Mccarthy M."/>
            <person name="Mcdonough S."/>
            <person name="Mcghee T."/>
            <person name="Meldrim J."/>
            <person name="Meneus L."/>
            <person name="Mesirov J."/>
            <person name="Mihalev A."/>
            <person name="Mihova T."/>
            <person name="Mikkelsen T."/>
            <person name="Mlenga V."/>
            <person name="Moru K."/>
            <person name="Mozes J."/>
            <person name="Mulrain L."/>
            <person name="Munson G."/>
            <person name="Naylor J."/>
            <person name="Newes C."/>
            <person name="Nguyen C."/>
            <person name="Nguyen N."/>
            <person name="Nguyen T."/>
            <person name="Nicol R."/>
            <person name="Nielsen C."/>
            <person name="Nizzari M."/>
            <person name="Norbu C."/>
            <person name="Norbu N."/>
            <person name="O'donnell P."/>
            <person name="Okoawo O."/>
            <person name="O'leary S."/>
            <person name="Omotosho B."/>
            <person name="O'neill K."/>
            <person name="Osman S."/>
            <person name="Parker S."/>
            <person name="Perrin D."/>
            <person name="Phunkhang P."/>
            <person name="Piqani B."/>
            <person name="Purcell S."/>
            <person name="Rachupka T."/>
            <person name="Ramasamy U."/>
            <person name="Rameau R."/>
            <person name="Ray V."/>
            <person name="Raymond C."/>
            <person name="Retta R."/>
            <person name="Richardson S."/>
            <person name="Rise C."/>
            <person name="Rodriguez J."/>
            <person name="Rogers J."/>
            <person name="Rogov P."/>
            <person name="Rutman M."/>
            <person name="Schupbach R."/>
            <person name="Seaman C."/>
            <person name="Settipalli S."/>
            <person name="Sharpe T."/>
            <person name="Sheridan J."/>
            <person name="Sherpa N."/>
            <person name="Shi J."/>
            <person name="Smirnov S."/>
            <person name="Smith C."/>
            <person name="Sougnez C."/>
            <person name="Spencer B."/>
            <person name="Stalker J."/>
            <person name="Stange-thomann N."/>
            <person name="Stavropoulos S."/>
            <person name="Stetson K."/>
            <person name="Stone C."/>
            <person name="Stone S."/>
            <person name="Stubbs M."/>
            <person name="Talamas J."/>
            <person name="Tchuinga P."/>
            <person name="Tenzing P."/>
            <person name="Tesfaye S."/>
            <person name="Theodore J."/>
            <person name="Thoulutsang Y."/>
            <person name="Topham K."/>
            <person name="Towey S."/>
            <person name="Tsamla T."/>
            <person name="Tsomo N."/>
            <person name="Vallee D."/>
            <person name="Vassiliev H."/>
            <person name="Venkataraman V."/>
            <person name="Vinson J."/>
            <person name="Vo A."/>
            <person name="Wade C."/>
            <person name="Wang S."/>
            <person name="Wangchuk T."/>
            <person name="Wangdi T."/>
            <person name="Whittaker C."/>
            <person name="Wilkinson J."/>
            <person name="Wu Y."/>
            <person name="Wyman D."/>
            <person name="Yadav S."/>
            <person name="Yang S."/>
            <person name="Yang X."/>
            <person name="Yeager S."/>
            <person name="Yee E."/>
            <person name="Young G."/>
            <person name="Zainoun J."/>
            <person name="Zembeck L."/>
            <person name="Zimmer A."/>
            <person name="Zody M."/>
            <person name="Lander E."/>
        </authorList>
    </citation>
    <scope>NUCLEOTIDE SEQUENCE [LARGE SCALE GENOMIC DNA]</scope>
</reference>
<dbReference type="Ensembl" id="ENSCSAVT00000005134.1">
    <property type="protein sequence ID" value="ENSCSAVP00000005063.1"/>
    <property type="gene ID" value="ENSCSAVG00000003020.1"/>
</dbReference>
<dbReference type="InParanoid" id="H2YIB4"/>
<evidence type="ECO:0000256" key="6">
    <source>
        <dbReference type="RuleBase" id="RU000354"/>
    </source>
</evidence>
<keyword evidence="3" id="KW-0964">Secreted</keyword>
<dbReference type="InterPro" id="IPR003942">
    <property type="entry name" value="LRDF"/>
</dbReference>
<evidence type="ECO:0000256" key="1">
    <source>
        <dbReference type="ARBA" id="ARBA00004613"/>
    </source>
</evidence>
<dbReference type="GO" id="GO:0009948">
    <property type="term" value="P:anterior/posterior axis specification"/>
    <property type="evidence" value="ECO:0007669"/>
    <property type="project" value="TreeGrafter"/>
</dbReference>
<reference evidence="9" key="2">
    <citation type="submission" date="2025-08" db="UniProtKB">
        <authorList>
            <consortium name="Ensembl"/>
        </authorList>
    </citation>
    <scope>IDENTIFICATION</scope>
</reference>
<dbReference type="InterPro" id="IPR001839">
    <property type="entry name" value="TGF-b_C"/>
</dbReference>
<dbReference type="GO" id="GO:0005160">
    <property type="term" value="F:transforming growth factor beta receptor binding"/>
    <property type="evidence" value="ECO:0007669"/>
    <property type="project" value="InterPro"/>
</dbReference>
<evidence type="ECO:0000256" key="4">
    <source>
        <dbReference type="ARBA" id="ARBA00023030"/>
    </source>
</evidence>
<dbReference type="GO" id="GO:0005125">
    <property type="term" value="F:cytokine activity"/>
    <property type="evidence" value="ECO:0007669"/>
    <property type="project" value="TreeGrafter"/>
</dbReference>
<evidence type="ECO:0000313" key="10">
    <source>
        <dbReference type="Proteomes" id="UP000007875"/>
    </source>
</evidence>
<dbReference type="eggNOG" id="KOG3900">
    <property type="taxonomic scope" value="Eukaryota"/>
</dbReference>
<dbReference type="GO" id="GO:0005615">
    <property type="term" value="C:extracellular space"/>
    <property type="evidence" value="ECO:0007669"/>
    <property type="project" value="TreeGrafter"/>
</dbReference>
<feature type="domain" description="TGF-beta family profile" evidence="8">
    <location>
        <begin position="265"/>
        <end position="372"/>
    </location>
</feature>
<dbReference type="AlphaFoldDB" id="H2YIB4"/>
<keyword evidence="5" id="KW-1015">Disulfide bond</keyword>
<sequence length="379" mass="43333">FDSFRTMIIIVLFLALVMTSQASNVIQDGILTHLGLGEVPRFTHNEVRNVVIPDETRRKYERMVEKMTKLERNRRSSSLQDLFRSVHKKTGIEGDVIYSDTFREELKFDMEGRLPDNYMISMAELRLFKKLPNHNRILSRMRTPSGNWNDVQLSSARGRTQVIRNARVSIHLSLPLPDGGAVTELVDSRLILVNGSGWHTFDVTSAIRKWRRHPVRYMTITLELKVHSSSPGRAAAELARLIRFTGQRVALDSPRRPELVVYTNVKEPARTSDCSSSRHNRQHKCCRENRFVNFRETKWSKHWILEPAGFNAYHCAGGCRSDRRRNSKGAPRSCSASETNSLPIMYLVKKGGVVQVEVSEFPNMVIEKCSCALDSGYEV</sequence>
<dbReference type="InterPro" id="IPR029034">
    <property type="entry name" value="Cystine-knot_cytokine"/>
</dbReference>
<dbReference type="PANTHER" id="PTHR11848">
    <property type="entry name" value="TGF-BETA FAMILY"/>
    <property type="match status" value="1"/>
</dbReference>
<dbReference type="GO" id="GO:0008083">
    <property type="term" value="F:growth factor activity"/>
    <property type="evidence" value="ECO:0007669"/>
    <property type="project" value="UniProtKB-KW"/>
</dbReference>
<evidence type="ECO:0000313" key="9">
    <source>
        <dbReference type="Ensembl" id="ENSCSAVP00000005063.1"/>
    </source>
</evidence>
<dbReference type="SMART" id="SM00204">
    <property type="entry name" value="TGFB"/>
    <property type="match status" value="1"/>
</dbReference>
<evidence type="ECO:0000256" key="7">
    <source>
        <dbReference type="SAM" id="SignalP"/>
    </source>
</evidence>
<reference evidence="9" key="3">
    <citation type="submission" date="2025-09" db="UniProtKB">
        <authorList>
            <consortium name="Ensembl"/>
        </authorList>
    </citation>
    <scope>IDENTIFICATION</scope>
</reference>
<evidence type="ECO:0000256" key="2">
    <source>
        <dbReference type="ARBA" id="ARBA00006656"/>
    </source>
</evidence>
<comment type="similarity">
    <text evidence="2 6">Belongs to the TGF-beta family.</text>
</comment>
<dbReference type="CDD" id="cd13758">
    <property type="entry name" value="TGF_beta_LEFTY1_2"/>
    <property type="match status" value="1"/>
</dbReference>
<name>H2YIB4_CIOSA</name>
<dbReference type="PROSITE" id="PS00250">
    <property type="entry name" value="TGF_BETA_1"/>
    <property type="match status" value="1"/>
</dbReference>
<dbReference type="PROSITE" id="PS51362">
    <property type="entry name" value="TGF_BETA_2"/>
    <property type="match status" value="1"/>
</dbReference>
<protein>
    <recommendedName>
        <fullName evidence="8">TGF-beta family profile domain-containing protein</fullName>
    </recommendedName>
</protein>
<dbReference type="GeneTree" id="ENSGT00390000010056"/>
<dbReference type="InterPro" id="IPR017948">
    <property type="entry name" value="TGFb_CS"/>
</dbReference>
<dbReference type="PANTHER" id="PTHR11848:SF226">
    <property type="entry name" value="LEFT-RIGHT DETERMINATION FACTOR"/>
    <property type="match status" value="1"/>
</dbReference>
<dbReference type="Gene3D" id="2.10.90.10">
    <property type="entry name" value="Cystine-knot cytokines"/>
    <property type="match status" value="1"/>
</dbReference>
<dbReference type="InterPro" id="IPR001111">
    <property type="entry name" value="TGF-b_propeptide"/>
</dbReference>
<dbReference type="FunFam" id="2.10.90.10:FF:000047">
    <property type="entry name" value="Left-right determination factor"/>
    <property type="match status" value="1"/>
</dbReference>
<dbReference type="SUPFAM" id="SSF57501">
    <property type="entry name" value="Cystine-knot cytokines"/>
    <property type="match status" value="1"/>
</dbReference>
<dbReference type="InterPro" id="IPR015615">
    <property type="entry name" value="TGF-beta-rel"/>
</dbReference>
<dbReference type="Pfam" id="PF00688">
    <property type="entry name" value="TGFb_propeptide"/>
    <property type="match status" value="1"/>
</dbReference>
<feature type="chain" id="PRO_5003578110" description="TGF-beta family profile domain-containing protein" evidence="7">
    <location>
        <begin position="23"/>
        <end position="379"/>
    </location>
</feature>
<dbReference type="Pfam" id="PF00019">
    <property type="entry name" value="TGF_beta"/>
    <property type="match status" value="1"/>
</dbReference>
<evidence type="ECO:0000259" key="8">
    <source>
        <dbReference type="PROSITE" id="PS51362"/>
    </source>
</evidence>
<dbReference type="Proteomes" id="UP000007875">
    <property type="component" value="Unassembled WGS sequence"/>
</dbReference>
<accession>H2YIB4</accession>
<keyword evidence="7" id="KW-0732">Signal</keyword>
<proteinExistence type="inferred from homology"/>
<comment type="subcellular location">
    <subcellularLocation>
        <location evidence="1">Secreted</location>
    </subcellularLocation>
</comment>
<dbReference type="Gene3D" id="2.60.120.970">
    <property type="match status" value="1"/>
</dbReference>
<evidence type="ECO:0000256" key="5">
    <source>
        <dbReference type="ARBA" id="ARBA00023157"/>
    </source>
</evidence>
<dbReference type="STRING" id="51511.ENSCSAVP00000005063"/>
<keyword evidence="10" id="KW-1185">Reference proteome</keyword>
<evidence type="ECO:0000256" key="3">
    <source>
        <dbReference type="ARBA" id="ARBA00022525"/>
    </source>
</evidence>